<evidence type="ECO:0008006" key="3">
    <source>
        <dbReference type="Google" id="ProtNLM"/>
    </source>
</evidence>
<reference evidence="1 2" key="1">
    <citation type="submission" date="2021-02" db="EMBL/GenBank/DDBJ databases">
        <title>Lactate utilizing bacteria of the human gut.</title>
        <authorList>
            <person name="Sheridan P.O."/>
        </authorList>
    </citation>
    <scope>NUCLEOTIDE SEQUENCE [LARGE SCALE GENOMIC DNA]</scope>
    <source>
        <strain evidence="1 2">HTF-83D</strain>
    </source>
</reference>
<evidence type="ECO:0000313" key="2">
    <source>
        <dbReference type="Proteomes" id="UP001315001"/>
    </source>
</evidence>
<keyword evidence="2" id="KW-1185">Reference proteome</keyword>
<dbReference type="EMBL" id="JAFIQO010000171">
    <property type="protein sequence ID" value="MBP0058186.1"/>
    <property type="molecule type" value="Genomic_DNA"/>
</dbReference>
<comment type="caution">
    <text evidence="1">The sequence shown here is derived from an EMBL/GenBank/DDBJ whole genome shotgun (WGS) entry which is preliminary data.</text>
</comment>
<proteinExistence type="predicted"/>
<dbReference type="Proteomes" id="UP001315001">
    <property type="component" value="Unassembled WGS sequence"/>
</dbReference>
<sequence length="220" mass="25301">MKASDKEAQKEEPGKYYILNRAIFYIGRIVSSQKGRDFVKSEYNKMKRVYSIWICMNMKENSLTQIYLAKKDIIGLHDWKGDLELLNIIMIGMAENLPEKEENYELHRLLSALLSSSLEAEEKLDIIEKEYDIPIEDDIREEVEEMCNLSQGIKEKAFEGGYLMGQEEGRESGYAEGKQNGYAEAICMMYKSGLPIEQIAGIIKMSTDKVKELVKPDLMD</sequence>
<accession>A0ABS3ZLH9</accession>
<name>A0ABS3ZLH9_9FIRM</name>
<gene>
    <name evidence="1" type="ORF">JYQ75_12455</name>
</gene>
<organism evidence="1 2">
    <name type="scientific">Anaerobutyricum soehngenii</name>
    <dbReference type="NCBI Taxonomy" id="105843"/>
    <lineage>
        <taxon>Bacteria</taxon>
        <taxon>Bacillati</taxon>
        <taxon>Bacillota</taxon>
        <taxon>Clostridia</taxon>
        <taxon>Lachnospirales</taxon>
        <taxon>Lachnospiraceae</taxon>
        <taxon>Anaerobutyricum</taxon>
    </lineage>
</organism>
<evidence type="ECO:0000313" key="1">
    <source>
        <dbReference type="EMBL" id="MBP0058186.1"/>
    </source>
</evidence>
<protein>
    <recommendedName>
        <fullName evidence="3">Rpn family recombination-promoting nuclease/putative transposase</fullName>
    </recommendedName>
</protein>